<evidence type="ECO:0000256" key="3">
    <source>
        <dbReference type="ARBA" id="ARBA00023163"/>
    </source>
</evidence>
<keyword evidence="1" id="KW-0805">Transcription regulation</keyword>
<sequence>MDPLSDVLSLSSVDGVLSARFEGRGAWSMRFPGYRHLKFGGVLQGAMWLWADETAATPVRLQVGDVYLLTSGHPYRTASAVDLSPIDGRAVFREGLGPDGVVRYGSEGDATVVTGGRFTFADDASGMLLGLLPPVVHIPATSPAAAPLRAALDFVGFETGANRPGARVMNGALGTLVLVHILRAHLISEDAMPGWLGALADPRIGPVLGLLHGDPARRWCVAEMARAAGMSRTAFNGRFIAKVGTSPLDYLIRWRMAVASAALRTGEQKLADIAVKVGYASESAFSMAFKRLHNESPGRHRSANRGRRDRTIGG</sequence>
<dbReference type="EMBL" id="QYBB01000095">
    <property type="protein sequence ID" value="RYC28879.1"/>
    <property type="molecule type" value="Genomic_DNA"/>
</dbReference>
<dbReference type="PANTHER" id="PTHR46796:SF7">
    <property type="entry name" value="ARAC FAMILY TRANSCRIPTIONAL REGULATOR"/>
    <property type="match status" value="1"/>
</dbReference>
<dbReference type="InterPro" id="IPR032783">
    <property type="entry name" value="AraC_lig"/>
</dbReference>
<evidence type="ECO:0000313" key="6">
    <source>
        <dbReference type="EMBL" id="RYC28879.1"/>
    </source>
</evidence>
<keyword evidence="2" id="KW-0238">DNA-binding</keyword>
<accession>A0A4Q2TXP9</accession>
<dbReference type="SUPFAM" id="SSF46689">
    <property type="entry name" value="Homeodomain-like"/>
    <property type="match status" value="2"/>
</dbReference>
<dbReference type="InterPro" id="IPR020449">
    <property type="entry name" value="Tscrpt_reg_AraC-type_HTH"/>
</dbReference>
<dbReference type="Pfam" id="PF12833">
    <property type="entry name" value="HTH_18"/>
    <property type="match status" value="1"/>
</dbReference>
<dbReference type="AlphaFoldDB" id="A0A4Q2TXP9"/>
<evidence type="ECO:0000256" key="1">
    <source>
        <dbReference type="ARBA" id="ARBA00023015"/>
    </source>
</evidence>
<dbReference type="PROSITE" id="PS01124">
    <property type="entry name" value="HTH_ARAC_FAMILY_2"/>
    <property type="match status" value="1"/>
</dbReference>
<evidence type="ECO:0000259" key="5">
    <source>
        <dbReference type="PROSITE" id="PS01124"/>
    </source>
</evidence>
<dbReference type="PANTHER" id="PTHR46796">
    <property type="entry name" value="HTH-TYPE TRANSCRIPTIONAL ACTIVATOR RHAS-RELATED"/>
    <property type="match status" value="1"/>
</dbReference>
<keyword evidence="7" id="KW-1185">Reference proteome</keyword>
<dbReference type="PRINTS" id="PR00032">
    <property type="entry name" value="HTHARAC"/>
</dbReference>
<gene>
    <name evidence="6" type="ORF">D3273_26955</name>
</gene>
<feature type="region of interest" description="Disordered" evidence="4">
    <location>
        <begin position="295"/>
        <end position="314"/>
    </location>
</feature>
<reference evidence="6 7" key="2">
    <citation type="submission" date="2019-02" db="EMBL/GenBank/DDBJ databases">
        <title>'Lichenibacterium ramalinii' gen. nov. sp. nov., 'Lichenibacterium minor' gen. nov. sp. nov.</title>
        <authorList>
            <person name="Pankratov T."/>
        </authorList>
    </citation>
    <scope>NUCLEOTIDE SEQUENCE [LARGE SCALE GENOMIC DNA]</scope>
    <source>
        <strain evidence="6 7">RmlP026</strain>
    </source>
</reference>
<evidence type="ECO:0000256" key="2">
    <source>
        <dbReference type="ARBA" id="ARBA00023125"/>
    </source>
</evidence>
<reference evidence="6 7" key="1">
    <citation type="submission" date="2018-12" db="EMBL/GenBank/DDBJ databases">
        <authorList>
            <person name="Grouzdev D.S."/>
            <person name="Krutkina M.S."/>
        </authorList>
    </citation>
    <scope>NUCLEOTIDE SEQUENCE [LARGE SCALE GENOMIC DNA]</scope>
    <source>
        <strain evidence="6 7">RmlP026</strain>
    </source>
</reference>
<comment type="caution">
    <text evidence="6">The sequence shown here is derived from an EMBL/GenBank/DDBJ whole genome shotgun (WGS) entry which is preliminary data.</text>
</comment>
<organism evidence="6 7">
    <name type="scientific">Lichenibacterium minor</name>
    <dbReference type="NCBI Taxonomy" id="2316528"/>
    <lineage>
        <taxon>Bacteria</taxon>
        <taxon>Pseudomonadati</taxon>
        <taxon>Pseudomonadota</taxon>
        <taxon>Alphaproteobacteria</taxon>
        <taxon>Hyphomicrobiales</taxon>
        <taxon>Lichenihabitantaceae</taxon>
        <taxon>Lichenibacterium</taxon>
    </lineage>
</organism>
<dbReference type="Pfam" id="PF12852">
    <property type="entry name" value="Cupin_6"/>
    <property type="match status" value="1"/>
</dbReference>
<dbReference type="GO" id="GO:0043565">
    <property type="term" value="F:sequence-specific DNA binding"/>
    <property type="evidence" value="ECO:0007669"/>
    <property type="project" value="InterPro"/>
</dbReference>
<dbReference type="Proteomes" id="UP000290759">
    <property type="component" value="Unassembled WGS sequence"/>
</dbReference>
<dbReference type="Gene3D" id="1.10.10.60">
    <property type="entry name" value="Homeodomain-like"/>
    <property type="match status" value="2"/>
</dbReference>
<feature type="compositionally biased region" description="Basic residues" evidence="4">
    <location>
        <begin position="299"/>
        <end position="308"/>
    </location>
</feature>
<dbReference type="InterPro" id="IPR018062">
    <property type="entry name" value="HTH_AraC-typ_CS"/>
</dbReference>
<dbReference type="InterPro" id="IPR050204">
    <property type="entry name" value="AraC_XylS_family_regulators"/>
</dbReference>
<evidence type="ECO:0000256" key="4">
    <source>
        <dbReference type="SAM" id="MobiDB-lite"/>
    </source>
</evidence>
<feature type="domain" description="HTH araC/xylS-type" evidence="5">
    <location>
        <begin position="205"/>
        <end position="303"/>
    </location>
</feature>
<dbReference type="InterPro" id="IPR009057">
    <property type="entry name" value="Homeodomain-like_sf"/>
</dbReference>
<dbReference type="PROSITE" id="PS00041">
    <property type="entry name" value="HTH_ARAC_FAMILY_1"/>
    <property type="match status" value="1"/>
</dbReference>
<name>A0A4Q2TXP9_9HYPH</name>
<dbReference type="InterPro" id="IPR018060">
    <property type="entry name" value="HTH_AraC"/>
</dbReference>
<proteinExistence type="predicted"/>
<keyword evidence="3" id="KW-0804">Transcription</keyword>
<evidence type="ECO:0000313" key="7">
    <source>
        <dbReference type="Proteomes" id="UP000290759"/>
    </source>
</evidence>
<dbReference type="OrthoDB" id="9783876at2"/>
<dbReference type="SMART" id="SM00342">
    <property type="entry name" value="HTH_ARAC"/>
    <property type="match status" value="1"/>
</dbReference>
<dbReference type="GO" id="GO:0003700">
    <property type="term" value="F:DNA-binding transcription factor activity"/>
    <property type="evidence" value="ECO:0007669"/>
    <property type="project" value="InterPro"/>
</dbReference>
<protein>
    <submittedName>
        <fullName evidence="6">AraC family transcriptional regulator</fullName>
    </submittedName>
</protein>